<feature type="region of interest" description="Disordered" evidence="1">
    <location>
        <begin position="50"/>
        <end position="73"/>
    </location>
</feature>
<name>A0A822V6W3_AGRTU</name>
<dbReference type="EMBL" id="FCNL01000031">
    <property type="protein sequence ID" value="CVI20849.1"/>
    <property type="molecule type" value="Genomic_DNA"/>
</dbReference>
<gene>
    <name evidence="2" type="ORF">AGR4A_Lc130016</name>
</gene>
<comment type="caution">
    <text evidence="2">The sequence shown here is derived from an EMBL/GenBank/DDBJ whole genome shotgun (WGS) entry which is preliminary data.</text>
</comment>
<organism evidence="2 3">
    <name type="scientific">Agrobacterium tumefaciens str. B6</name>
    <dbReference type="NCBI Taxonomy" id="1183423"/>
    <lineage>
        <taxon>Bacteria</taxon>
        <taxon>Pseudomonadati</taxon>
        <taxon>Pseudomonadota</taxon>
        <taxon>Alphaproteobacteria</taxon>
        <taxon>Hyphomicrobiales</taxon>
        <taxon>Rhizobiaceae</taxon>
        <taxon>Rhizobium/Agrobacterium group</taxon>
        <taxon>Agrobacterium</taxon>
        <taxon>Agrobacterium tumefaciens complex</taxon>
    </lineage>
</organism>
<evidence type="ECO:0000256" key="1">
    <source>
        <dbReference type="SAM" id="MobiDB-lite"/>
    </source>
</evidence>
<accession>A0A822V6W3</accession>
<dbReference type="AlphaFoldDB" id="A0A822V6W3"/>
<protein>
    <submittedName>
        <fullName evidence="2">Uncharacterized protein</fullName>
    </submittedName>
</protein>
<dbReference type="Proteomes" id="UP000192074">
    <property type="component" value="Unassembled WGS sequence"/>
</dbReference>
<evidence type="ECO:0000313" key="3">
    <source>
        <dbReference type="Proteomes" id="UP000192074"/>
    </source>
</evidence>
<reference evidence="2 3" key="1">
    <citation type="submission" date="2016-01" db="EMBL/GenBank/DDBJ databases">
        <authorList>
            <person name="Regsiter A."/>
            <person name="william w."/>
        </authorList>
    </citation>
    <scope>NUCLEOTIDE SEQUENCE [LARGE SCALE GENOMIC DNA]</scope>
    <source>
        <strain evidence="2 3">B6</strain>
    </source>
</reference>
<feature type="compositionally biased region" description="Basic and acidic residues" evidence="1">
    <location>
        <begin position="63"/>
        <end position="73"/>
    </location>
</feature>
<proteinExistence type="predicted"/>
<evidence type="ECO:0000313" key="2">
    <source>
        <dbReference type="EMBL" id="CVI20849.1"/>
    </source>
</evidence>
<sequence length="73" mass="8220">MLLNPFYRAHEMTQKLKGALSTQALIEKCFQMLSECNALATRPSAADGILRQDFSGKNNNPRVCREYSGKKEV</sequence>